<dbReference type="Proteomes" id="UP000837675">
    <property type="component" value="Unassembled WGS sequence"/>
</dbReference>
<evidence type="ECO:0000313" key="2">
    <source>
        <dbReference type="Proteomes" id="UP000837675"/>
    </source>
</evidence>
<evidence type="ECO:0000313" key="1">
    <source>
        <dbReference type="EMBL" id="CAG7591589.1"/>
    </source>
</evidence>
<dbReference type="EMBL" id="CAJVAF010000203">
    <property type="protein sequence ID" value="CAG7591589.1"/>
    <property type="molecule type" value="Genomic_DNA"/>
</dbReference>
<protein>
    <submittedName>
        <fullName evidence="1">Uncharacterized protein</fullName>
    </submittedName>
</protein>
<dbReference type="AlphaFoldDB" id="A0A8S4BVZ9"/>
<organism evidence="1 2">
    <name type="scientific">Hyalomma marginatum</name>
    <dbReference type="NCBI Taxonomy" id="34627"/>
    <lineage>
        <taxon>Eukaryota</taxon>
        <taxon>Metazoa</taxon>
        <taxon>Ecdysozoa</taxon>
        <taxon>Arthropoda</taxon>
        <taxon>Chelicerata</taxon>
        <taxon>Arachnida</taxon>
        <taxon>Acari</taxon>
        <taxon>Parasitiformes</taxon>
        <taxon>Ixodida</taxon>
        <taxon>Ixodoidea</taxon>
        <taxon>Ixodidae</taxon>
        <taxon>Hyalomminae</taxon>
        <taxon>Hyalomma</taxon>
    </lineage>
</organism>
<gene>
    <name evidence="1" type="ORF">MHYMCMPASI_00453</name>
</gene>
<reference evidence="1" key="1">
    <citation type="submission" date="2021-06" db="EMBL/GenBank/DDBJ databases">
        <authorList>
            <person name="Nardi T."/>
            <person name="Nardi T."/>
        </authorList>
    </citation>
    <scope>NUCLEOTIDE SEQUENCE</scope>
</reference>
<keyword evidence="2" id="KW-1185">Reference proteome</keyword>
<comment type="caution">
    <text evidence="1">The sequence shown here is derived from an EMBL/GenBank/DDBJ whole genome shotgun (WGS) entry which is preliminary data.</text>
</comment>
<accession>A0A8S4BVZ9</accession>
<sequence>MDLVYKDGVLRMAIEGGATVSETPLHPCGSIITNNGSVICDDDLICEETVINSPDPQFCIYDDLVTY</sequence>
<proteinExistence type="predicted"/>
<name>A0A8S4BVZ9_9ACAR</name>